<accession>A0AAP2G2Z0</accession>
<keyword evidence="2" id="KW-1185">Reference proteome</keyword>
<name>A0AAP2G2Z0_9RHOB</name>
<dbReference type="RefSeq" id="WP_327792758.1">
    <property type="nucleotide sequence ID" value="NZ_JADQAZ010000001.1"/>
</dbReference>
<dbReference type="AlphaFoldDB" id="A0AAP2G2Z0"/>
<reference evidence="1 2" key="1">
    <citation type="journal article" date="2021" name="Arch. Microbiol.">
        <title>Harenicola maris gen. nov., sp. nov. isolated from the Sea of Japan shallow sediments.</title>
        <authorList>
            <person name="Romanenko L.A."/>
            <person name="Kurilenko V.V."/>
            <person name="Chernysheva N.Y."/>
            <person name="Tekutyeva L.A."/>
            <person name="Velansky P.V."/>
            <person name="Svetashev V.I."/>
            <person name="Isaeva M.P."/>
        </authorList>
    </citation>
    <scope>NUCLEOTIDE SEQUENCE [LARGE SCALE GENOMIC DNA]</scope>
    <source>
        <strain evidence="1 2">KMM 3653</strain>
    </source>
</reference>
<dbReference type="EMBL" id="JADQAZ010000001">
    <property type="protein sequence ID" value="MBT0956560.1"/>
    <property type="molecule type" value="Genomic_DNA"/>
</dbReference>
<dbReference type="InterPro" id="IPR032710">
    <property type="entry name" value="NTF2-like_dom_sf"/>
</dbReference>
<evidence type="ECO:0000313" key="2">
    <source>
        <dbReference type="Proteomes" id="UP001315686"/>
    </source>
</evidence>
<dbReference type="Gene3D" id="3.10.450.50">
    <property type="match status" value="1"/>
</dbReference>
<dbReference type="SUPFAM" id="SSF54427">
    <property type="entry name" value="NTF2-like"/>
    <property type="match status" value="1"/>
</dbReference>
<comment type="caution">
    <text evidence="1">The sequence shown here is derived from an EMBL/GenBank/DDBJ whole genome shotgun (WGS) entry which is preliminary data.</text>
</comment>
<dbReference type="Pfam" id="PF07366">
    <property type="entry name" value="SnoaL"/>
    <property type="match status" value="1"/>
</dbReference>
<organism evidence="1 2">
    <name type="scientific">Harenicola maris</name>
    <dbReference type="NCBI Taxonomy" id="2841044"/>
    <lineage>
        <taxon>Bacteria</taxon>
        <taxon>Pseudomonadati</taxon>
        <taxon>Pseudomonadota</taxon>
        <taxon>Alphaproteobacteria</taxon>
        <taxon>Rhodobacterales</taxon>
        <taxon>Paracoccaceae</taxon>
        <taxon>Harenicola</taxon>
    </lineage>
</organism>
<sequence length="138" mass="15565">MTTEKNKAIVRAYHTELWENGDLTSVNRHWSPDAKVEITDFDSSAIDAIHDDVKRYWSAFNDVKTEILALIAEGDKVVLHWETSGYHFGPYGDVAPTNKRITMSGMDILRIEGDLIVECTSMWDGMSVYDQLGVLNIG</sequence>
<dbReference type="PANTHER" id="PTHR38436">
    <property type="entry name" value="POLYKETIDE CYCLASE SNOAL-LIKE DOMAIN"/>
    <property type="match status" value="1"/>
</dbReference>
<dbReference type="Proteomes" id="UP001315686">
    <property type="component" value="Unassembled WGS sequence"/>
</dbReference>
<dbReference type="PANTHER" id="PTHR38436:SF1">
    <property type="entry name" value="ESTER CYCLASE"/>
    <property type="match status" value="1"/>
</dbReference>
<gene>
    <name evidence="1" type="ORF">IV417_04115</name>
</gene>
<protein>
    <submittedName>
        <fullName evidence="1">Ester cyclase</fullName>
    </submittedName>
</protein>
<proteinExistence type="predicted"/>
<dbReference type="InterPro" id="IPR009959">
    <property type="entry name" value="Cyclase_SnoaL-like"/>
</dbReference>
<evidence type="ECO:0000313" key="1">
    <source>
        <dbReference type="EMBL" id="MBT0956560.1"/>
    </source>
</evidence>
<dbReference type="GO" id="GO:0030638">
    <property type="term" value="P:polyketide metabolic process"/>
    <property type="evidence" value="ECO:0007669"/>
    <property type="project" value="InterPro"/>
</dbReference>